<dbReference type="Pfam" id="PF09557">
    <property type="entry name" value="DUF2382"/>
    <property type="match status" value="1"/>
</dbReference>
<keyword evidence="3" id="KW-1185">Reference proteome</keyword>
<feature type="domain" description="DUF2382" evidence="1">
    <location>
        <begin position="14"/>
        <end position="126"/>
    </location>
</feature>
<dbReference type="EMBL" id="CP054212">
    <property type="protein sequence ID" value="QKJ85534.1"/>
    <property type="molecule type" value="Genomic_DNA"/>
</dbReference>
<dbReference type="KEGG" id="pmak:PMPD1_0559"/>
<proteinExistence type="predicted"/>
<dbReference type="AlphaFoldDB" id="A0A6M8U7N3"/>
<dbReference type="RefSeq" id="WP_173632617.1">
    <property type="nucleotide sequence ID" value="NZ_CP054212.1"/>
</dbReference>
<organism evidence="2 3">
    <name type="scientific">Paramixta manurensis</name>
    <dbReference type="NCBI Taxonomy" id="2740817"/>
    <lineage>
        <taxon>Bacteria</taxon>
        <taxon>Pseudomonadati</taxon>
        <taxon>Pseudomonadota</taxon>
        <taxon>Gammaproteobacteria</taxon>
        <taxon>Enterobacterales</taxon>
        <taxon>Erwiniaceae</taxon>
        <taxon>Paramixta</taxon>
    </lineage>
</organism>
<evidence type="ECO:0000259" key="1">
    <source>
        <dbReference type="Pfam" id="PF09557"/>
    </source>
</evidence>
<accession>A0A6M8U7N3</accession>
<dbReference type="InterPro" id="IPR019060">
    <property type="entry name" value="DUF2382"/>
</dbReference>
<evidence type="ECO:0000313" key="3">
    <source>
        <dbReference type="Proteomes" id="UP000505325"/>
    </source>
</evidence>
<reference evidence="2 3" key="1">
    <citation type="submission" date="2020-06" db="EMBL/GenBank/DDBJ databases">
        <title>Genome sequence of Paramixta manurensis strain PD-1.</title>
        <authorList>
            <person name="Lee C.W."/>
            <person name="Kim J."/>
        </authorList>
    </citation>
    <scope>NUCLEOTIDE SEQUENCE [LARGE SCALE GENOMIC DNA]</scope>
    <source>
        <strain evidence="2 3">PD-1</strain>
    </source>
</reference>
<protein>
    <recommendedName>
        <fullName evidence="1">DUF2382 domain-containing protein</fullName>
    </recommendedName>
</protein>
<sequence length="136" mass="15896">MASSENKNHEAQILPRVEEQAELRTTRIVDSRTLVSRTTVTDEALLETELQRNEVEIKHVEINQPVDENNIPNVRQEGDVLIIPMIEEQVEIIRHHVLKEEVHIHNINKKEPFKQKVILRRQEVTISKDEKGENQT</sequence>
<dbReference type="Proteomes" id="UP000505325">
    <property type="component" value="Chromosome"/>
</dbReference>
<evidence type="ECO:0000313" key="2">
    <source>
        <dbReference type="EMBL" id="QKJ85534.1"/>
    </source>
</evidence>
<gene>
    <name evidence="2" type="ORF">PMPD1_0559</name>
</gene>
<name>A0A6M8U7N3_9GAMM</name>